<comment type="subunit">
    <text evidence="7">A double ring-shaped homohexamer of HslV is capped on each side by a ring-shaped HslU homohexamer. The assembly of the HslU/HslV complex is dependent on binding of ATP.</text>
</comment>
<dbReference type="InterPro" id="IPR003959">
    <property type="entry name" value="ATPase_AAA_core"/>
</dbReference>
<feature type="binding site" evidence="7">
    <location>
        <position position="431"/>
    </location>
    <ligand>
        <name>ATP</name>
        <dbReference type="ChEBI" id="CHEBI:30616"/>
    </ligand>
</feature>
<dbReference type="Proteomes" id="UP000076481">
    <property type="component" value="Unassembled WGS sequence"/>
</dbReference>
<feature type="binding site" evidence="7">
    <location>
        <position position="33"/>
    </location>
    <ligand>
        <name>ATP</name>
        <dbReference type="ChEBI" id="CHEBI:30616"/>
    </ligand>
</feature>
<dbReference type="Gene3D" id="1.10.8.60">
    <property type="match status" value="1"/>
</dbReference>
<dbReference type="Gene3D" id="3.40.50.300">
    <property type="entry name" value="P-loop containing nucleotide triphosphate hydrolases"/>
    <property type="match status" value="2"/>
</dbReference>
<protein>
    <recommendedName>
        <fullName evidence="7">ATP-dependent protease ATPase subunit HslU</fullName>
    </recommendedName>
    <alternativeName>
        <fullName evidence="7">Unfoldase HslU</fullName>
    </alternativeName>
</protein>
<evidence type="ECO:0000256" key="4">
    <source>
        <dbReference type="ARBA" id="ARBA00022741"/>
    </source>
</evidence>
<proteinExistence type="inferred from homology"/>
<dbReference type="NCBIfam" id="NF003544">
    <property type="entry name" value="PRK05201.1"/>
    <property type="match status" value="1"/>
</dbReference>
<dbReference type="InterPro" id="IPR004491">
    <property type="entry name" value="HslU"/>
</dbReference>
<feature type="domain" description="Clp ATPase C-terminal" evidence="9">
    <location>
        <begin position="373"/>
        <end position="468"/>
    </location>
</feature>
<dbReference type="SUPFAM" id="SSF52540">
    <property type="entry name" value="P-loop containing nucleoside triphosphate hydrolases"/>
    <property type="match status" value="1"/>
</dbReference>
<dbReference type="CDD" id="cd19498">
    <property type="entry name" value="RecA-like_HslU"/>
    <property type="match status" value="1"/>
</dbReference>
<keyword evidence="4 7" id="KW-0547">Nucleotide-binding</keyword>
<dbReference type="PANTHER" id="PTHR48102">
    <property type="entry name" value="ATP-DEPENDENT CLP PROTEASE ATP-BINDING SUBUNIT CLPX-LIKE, MITOCHONDRIAL-RELATED"/>
    <property type="match status" value="1"/>
</dbReference>
<dbReference type="AlphaFoldDB" id="A0A165MC71"/>
<keyword evidence="3 7" id="KW-0963">Cytoplasm</keyword>
<gene>
    <name evidence="7 10" type="primary">hslU</name>
    <name evidence="10" type="ORF">A3K90_04460</name>
</gene>
<dbReference type="InterPro" id="IPR050052">
    <property type="entry name" value="ATP-dep_Clp_protease_ClpX"/>
</dbReference>
<evidence type="ECO:0000259" key="9">
    <source>
        <dbReference type="SMART" id="SM01086"/>
    </source>
</evidence>
<dbReference type="NCBIfam" id="TIGR00390">
    <property type="entry name" value="hslU"/>
    <property type="match status" value="1"/>
</dbReference>
<dbReference type="InterPro" id="IPR003593">
    <property type="entry name" value="AAA+_ATPase"/>
</dbReference>
<dbReference type="FunFam" id="3.40.50.300:FF:000213">
    <property type="entry name" value="ATP-dependent protease ATPase subunit HslU"/>
    <property type="match status" value="1"/>
</dbReference>
<comment type="subcellular location">
    <subcellularLocation>
        <location evidence="1 7">Cytoplasm</location>
    </subcellularLocation>
</comment>
<accession>A0A165MC71</accession>
<feature type="domain" description="AAA+ ATPase" evidence="8">
    <location>
        <begin position="64"/>
        <end position="370"/>
    </location>
</feature>
<sequence length="482" mass="53828">MTHKTEDALEGKSLRDMHLTPHQIVSQLDKYIIGQKDAKKSVAIALRNRLRRQMVGEELRDEIMPNNIIMIGPTGVGKTEIARRLAKLARAPFVKVEASKFTEVGYVGRDVESMIRDLVDQSVAMVRSEKSEEVREKAASLVEDRLLDILLPPVPASAETEESFQEEGEDGAIITTGEERAEEANRRTREKMRQRLRGGKLEERQIEMDVSGDSQGGMMQIFGPLGQMEEIGGIMQDLMSGLPRKRKKRRVSIADARRILEQEEVQKLIDMDSVVKEAITKVEQSGIVFIDEIDKIAAPSTGSGTKGPDVSREGVQRDLLPIVEGSNVATKHGMVKTDHVLFIASGAFHVAKPSDLIPELQGRFPIRVELKSLTEDDFFLILTQPRNALIKQYRALIGTEGVELEFTEGSIREIARTAAVVNESVENIGARRLHTIMTNLLEELMFDIPENLSSGKITIDEKMVKDKLSHVASDRDLSQYIL</sequence>
<dbReference type="InterPro" id="IPR027417">
    <property type="entry name" value="P-loop_NTPase"/>
</dbReference>
<dbReference type="RefSeq" id="WP_303680804.1">
    <property type="nucleotide sequence ID" value="NZ_LVWG01000013.1"/>
</dbReference>
<keyword evidence="6 7" id="KW-0143">Chaperone</keyword>
<feature type="binding site" evidence="7">
    <location>
        <position position="291"/>
    </location>
    <ligand>
        <name>ATP</name>
        <dbReference type="ChEBI" id="CHEBI:30616"/>
    </ligand>
</feature>
<comment type="similarity">
    <text evidence="2 7">Belongs to the ClpX chaperone family. HslU subfamily.</text>
</comment>
<comment type="caution">
    <text evidence="10">The sequence shown here is derived from an EMBL/GenBank/DDBJ whole genome shotgun (WGS) entry which is preliminary data.</text>
</comment>
<dbReference type="GO" id="GO:0008233">
    <property type="term" value="F:peptidase activity"/>
    <property type="evidence" value="ECO:0007669"/>
    <property type="project" value="InterPro"/>
</dbReference>
<evidence type="ECO:0000256" key="7">
    <source>
        <dbReference type="HAMAP-Rule" id="MF_00249"/>
    </source>
</evidence>
<reference evidence="10 11" key="1">
    <citation type="submission" date="2016-03" db="EMBL/GenBank/DDBJ databases">
        <title>Speciation and ecological success in dimly lit waters: horizontal gene transfer in a green sulfur bacteria bloom unveiled by metagenomic assembly.</title>
        <authorList>
            <person name="Llorens-Mares T."/>
            <person name="Liu Z."/>
            <person name="Allen L.Z."/>
            <person name="Rusch D.B."/>
            <person name="Craig M.T."/>
            <person name="Dupont C.L."/>
            <person name="Bryant D.A."/>
            <person name="Casamayor E.O."/>
        </authorList>
    </citation>
    <scope>NUCLEOTIDE SEQUENCE [LARGE SCALE GENOMIC DNA]</scope>
    <source>
        <strain evidence="10">CIII</strain>
    </source>
</reference>
<dbReference type="FunFam" id="3.40.50.300:FF:000220">
    <property type="entry name" value="ATP-dependent protease ATPase subunit HslU"/>
    <property type="match status" value="1"/>
</dbReference>
<evidence type="ECO:0000256" key="2">
    <source>
        <dbReference type="ARBA" id="ARBA00009771"/>
    </source>
</evidence>
<dbReference type="GO" id="GO:0005524">
    <property type="term" value="F:ATP binding"/>
    <property type="evidence" value="ECO:0007669"/>
    <property type="project" value="UniProtKB-UniRule"/>
</dbReference>
<evidence type="ECO:0000259" key="8">
    <source>
        <dbReference type="SMART" id="SM00382"/>
    </source>
</evidence>
<dbReference type="EMBL" id="LVWG01000013">
    <property type="protein sequence ID" value="KZK75071.1"/>
    <property type="molecule type" value="Genomic_DNA"/>
</dbReference>
<feature type="binding site" evidence="7">
    <location>
        <begin position="75"/>
        <end position="80"/>
    </location>
    <ligand>
        <name>ATP</name>
        <dbReference type="ChEBI" id="CHEBI:30616"/>
    </ligand>
</feature>
<dbReference type="SMART" id="SM00382">
    <property type="entry name" value="AAA"/>
    <property type="match status" value="1"/>
</dbReference>
<organism evidence="10 11">
    <name type="scientific">Pelodictyon luteolum</name>
    <dbReference type="NCBI Taxonomy" id="1100"/>
    <lineage>
        <taxon>Bacteria</taxon>
        <taxon>Pseudomonadati</taxon>
        <taxon>Chlorobiota</taxon>
        <taxon>Chlorobiia</taxon>
        <taxon>Chlorobiales</taxon>
        <taxon>Chlorobiaceae</taxon>
        <taxon>Chlorobium/Pelodictyon group</taxon>
        <taxon>Pelodictyon</taxon>
    </lineage>
</organism>
<dbReference type="PANTHER" id="PTHR48102:SF3">
    <property type="entry name" value="ATP-DEPENDENT PROTEASE ATPASE SUBUNIT HSLU"/>
    <property type="match status" value="1"/>
</dbReference>
<keyword evidence="5 7" id="KW-0067">ATP-binding</keyword>
<dbReference type="GO" id="GO:0043335">
    <property type="term" value="P:protein unfolding"/>
    <property type="evidence" value="ECO:0007669"/>
    <property type="project" value="UniProtKB-UniRule"/>
</dbReference>
<evidence type="ECO:0000256" key="3">
    <source>
        <dbReference type="ARBA" id="ARBA00022490"/>
    </source>
</evidence>
<dbReference type="Pfam" id="PF00004">
    <property type="entry name" value="AAA"/>
    <property type="match status" value="1"/>
</dbReference>
<evidence type="ECO:0000256" key="6">
    <source>
        <dbReference type="ARBA" id="ARBA00023186"/>
    </source>
</evidence>
<dbReference type="HAMAP" id="MF_00249">
    <property type="entry name" value="HslU"/>
    <property type="match status" value="1"/>
</dbReference>
<dbReference type="InterPro" id="IPR019489">
    <property type="entry name" value="Clp_ATPase_C"/>
</dbReference>
<dbReference type="Pfam" id="PF07724">
    <property type="entry name" value="AAA_2"/>
    <property type="match status" value="1"/>
</dbReference>
<dbReference type="GO" id="GO:0036402">
    <property type="term" value="F:proteasome-activating activity"/>
    <property type="evidence" value="ECO:0007669"/>
    <property type="project" value="UniProtKB-UniRule"/>
</dbReference>
<evidence type="ECO:0000313" key="11">
    <source>
        <dbReference type="Proteomes" id="UP000076481"/>
    </source>
</evidence>
<name>A0A165MC71_PELLU</name>
<dbReference type="GO" id="GO:0009376">
    <property type="term" value="C:HslUV protease complex"/>
    <property type="evidence" value="ECO:0007669"/>
    <property type="project" value="UniProtKB-UniRule"/>
</dbReference>
<dbReference type="SMART" id="SM01086">
    <property type="entry name" value="ClpB_D2-small"/>
    <property type="match status" value="1"/>
</dbReference>
<feature type="binding site" evidence="7">
    <location>
        <position position="359"/>
    </location>
    <ligand>
        <name>ATP</name>
        <dbReference type="ChEBI" id="CHEBI:30616"/>
    </ligand>
</feature>
<evidence type="ECO:0000256" key="1">
    <source>
        <dbReference type="ARBA" id="ARBA00004496"/>
    </source>
</evidence>
<comment type="function">
    <text evidence="7">ATPase subunit of a proteasome-like degradation complex; this subunit has chaperone activity. The binding of ATP and its subsequent hydrolysis by HslU are essential for unfolding of protein substrates subsequently hydrolyzed by HslV. HslU recognizes the N-terminal part of its protein substrates and unfolds these before they are guided to HslV for hydrolysis.</text>
</comment>
<dbReference type="GO" id="GO:0016887">
    <property type="term" value="F:ATP hydrolysis activity"/>
    <property type="evidence" value="ECO:0007669"/>
    <property type="project" value="InterPro"/>
</dbReference>
<evidence type="ECO:0000256" key="5">
    <source>
        <dbReference type="ARBA" id="ARBA00022840"/>
    </source>
</evidence>
<evidence type="ECO:0000313" key="10">
    <source>
        <dbReference type="EMBL" id="KZK75071.1"/>
    </source>
</evidence>